<dbReference type="Proteomes" id="UP000008743">
    <property type="component" value="Unassembled WGS sequence"/>
</dbReference>
<evidence type="ECO:0000256" key="1">
    <source>
        <dbReference type="SAM" id="MobiDB-lite"/>
    </source>
</evidence>
<feature type="non-terminal residue" evidence="2">
    <location>
        <position position="674"/>
    </location>
</feature>
<accession>A0A0D2W209</accession>
<name>A0A0D2W209_CAPO3</name>
<dbReference type="OrthoDB" id="10036512at2759"/>
<gene>
    <name evidence="2" type="ORF">CAOG_010229</name>
</gene>
<evidence type="ECO:0000313" key="2">
    <source>
        <dbReference type="EMBL" id="KJE98392.1"/>
    </source>
</evidence>
<organism evidence="2 3">
    <name type="scientific">Capsaspora owczarzaki (strain ATCC 30864)</name>
    <dbReference type="NCBI Taxonomy" id="595528"/>
    <lineage>
        <taxon>Eukaryota</taxon>
        <taxon>Filasterea</taxon>
        <taxon>Capsaspora</taxon>
    </lineage>
</organism>
<feature type="region of interest" description="Disordered" evidence="1">
    <location>
        <begin position="116"/>
        <end position="145"/>
    </location>
</feature>
<protein>
    <submittedName>
        <fullName evidence="2">Uncharacterized protein</fullName>
    </submittedName>
</protein>
<feature type="compositionally biased region" description="Basic and acidic residues" evidence="1">
    <location>
        <begin position="59"/>
        <end position="71"/>
    </location>
</feature>
<dbReference type="InParanoid" id="A0A0D2W209"/>
<reference evidence="3" key="1">
    <citation type="submission" date="2011-02" db="EMBL/GenBank/DDBJ databases">
        <title>The Genome Sequence of Capsaspora owczarzaki ATCC 30864.</title>
        <authorList>
            <person name="Russ C."/>
            <person name="Cuomo C."/>
            <person name="Burger G."/>
            <person name="Gray M.W."/>
            <person name="Holland P.W.H."/>
            <person name="King N."/>
            <person name="Lang F.B.F."/>
            <person name="Roger A.J."/>
            <person name="Ruiz-Trillo I."/>
            <person name="Young S.K."/>
            <person name="Zeng Q."/>
            <person name="Gargeya S."/>
            <person name="Alvarado L."/>
            <person name="Berlin A."/>
            <person name="Chapman S.B."/>
            <person name="Chen Z."/>
            <person name="Freedman E."/>
            <person name="Gellesch M."/>
            <person name="Goldberg J."/>
            <person name="Griggs A."/>
            <person name="Gujja S."/>
            <person name="Heilman E."/>
            <person name="Heiman D."/>
            <person name="Howarth C."/>
            <person name="Mehta T."/>
            <person name="Neiman D."/>
            <person name="Pearson M."/>
            <person name="Roberts A."/>
            <person name="Saif S."/>
            <person name="Shea T."/>
            <person name="Shenoy N."/>
            <person name="Sisk P."/>
            <person name="Stolte C."/>
            <person name="Sykes S."/>
            <person name="White J."/>
            <person name="Yandava C."/>
            <person name="Haas B."/>
            <person name="Nusbaum C."/>
            <person name="Birren B."/>
        </authorList>
    </citation>
    <scope>NUCLEOTIDE SEQUENCE</scope>
    <source>
        <strain evidence="3">ATCC 30864</strain>
    </source>
</reference>
<dbReference type="PhylomeDB" id="A0A0D2W209"/>
<proteinExistence type="predicted"/>
<feature type="region of interest" description="Disordered" evidence="1">
    <location>
        <begin position="45"/>
        <end position="86"/>
    </location>
</feature>
<feature type="compositionally biased region" description="Polar residues" evidence="1">
    <location>
        <begin position="45"/>
        <end position="58"/>
    </location>
</feature>
<feature type="compositionally biased region" description="Acidic residues" evidence="1">
    <location>
        <begin position="116"/>
        <end position="144"/>
    </location>
</feature>
<dbReference type="Pfam" id="PF02992">
    <property type="entry name" value="Transposase_21"/>
    <property type="match status" value="1"/>
</dbReference>
<dbReference type="InterPro" id="IPR004242">
    <property type="entry name" value="Transposase_21"/>
</dbReference>
<keyword evidence="3" id="KW-1185">Reference proteome</keyword>
<dbReference type="EMBL" id="KE346412">
    <property type="protein sequence ID" value="KJE98392.1"/>
    <property type="molecule type" value="Genomic_DNA"/>
</dbReference>
<dbReference type="AlphaFoldDB" id="A0A0D2W209"/>
<sequence length="674" mass="75309">MSVITCSQGRRYSGVACLAQVYNQLRADGVAGAWLDAWLDASWRASNTPSSVPMTQTAPRREAAMQEHADTQDNQSASADVDDSDMYYDDMGFSNMDTNDMQHPDAFVSDRWLDLNDLDESDSSDDDDDDDDDDESEAESEDLINEQLAIDVVDELRAYAFAMAQDQAEKDTDSAAPNTEADEKTLVTGLRAHGLNDEQEQKLNELFDDHFRATAIPATPYYFQQALVRDSMVGQRTTPEPELNACERIASLQRKYADYATAVWYHTGCRCHPTVQQALSMCKLCPCGNVTYTCRASVWILDEAPSTRQQDKLECDSLIDRYGDLNDATHVDRLFREWPAVFQESAGLPQKTHPLQGEHFQKSSRLDFLHESPWNLSLCLFYDGFQAFNSSSVQMHTVCVRVLNLNTTLASQAHCVWVSSLIDGPELANLDQLMAPLIKEVNELSSRGVDLRNAFTETAVRVKAQIQLLSMDSPARAKVLHIMGHSAQLGCNYCPRKAGPCECGHHRNWGNLTATQYANYDYIDHSQRKPGGGASCLRGLTNFPANGHVERSMCSLDTLHSVLLGSCKRLLSNTINKILTDPRAKQKKLAKLDASLKETTWPSFAMRVPRKVSTQHGLYTGEEILNFVLVCARWIFADIAGLPGYHLMWLDMADIVFICVTKAIDISRIPTIEL</sequence>
<evidence type="ECO:0000313" key="3">
    <source>
        <dbReference type="Proteomes" id="UP000008743"/>
    </source>
</evidence>